<protein>
    <submittedName>
        <fullName evidence="1">Uncharacterized protein</fullName>
    </submittedName>
</protein>
<dbReference type="EMBL" id="JADWDJ010000014">
    <property type="protein sequence ID" value="KAG5270494.1"/>
    <property type="molecule type" value="Genomic_DNA"/>
</dbReference>
<proteinExistence type="predicted"/>
<keyword evidence="2" id="KW-1185">Reference proteome</keyword>
<dbReference type="AlphaFoldDB" id="A0AAV6G5T7"/>
<accession>A0AAV6G5T7</accession>
<evidence type="ECO:0000313" key="1">
    <source>
        <dbReference type="EMBL" id="KAG5270494.1"/>
    </source>
</evidence>
<gene>
    <name evidence="1" type="ORF">AALO_G00193280</name>
</gene>
<reference evidence="1" key="1">
    <citation type="submission" date="2020-10" db="EMBL/GenBank/DDBJ databases">
        <title>Chromosome-scale genome assembly of the Allis shad, Alosa alosa.</title>
        <authorList>
            <person name="Margot Z."/>
            <person name="Christophe K."/>
            <person name="Cabau C."/>
            <person name="Louis A."/>
            <person name="Berthelot C."/>
            <person name="Parey E."/>
            <person name="Roest Crollius H."/>
            <person name="Montfort J."/>
            <person name="Robinson-Rechavi M."/>
            <person name="Bucao C."/>
            <person name="Bouchez O."/>
            <person name="Gislard M."/>
            <person name="Lluch J."/>
            <person name="Milhes M."/>
            <person name="Lampietro C."/>
            <person name="Lopez Roques C."/>
            <person name="Donnadieu C."/>
            <person name="Braasch I."/>
            <person name="Desvignes T."/>
            <person name="Postlethwait J."/>
            <person name="Bobe J."/>
            <person name="Guiguen Y."/>
        </authorList>
    </citation>
    <scope>NUCLEOTIDE SEQUENCE</scope>
    <source>
        <strain evidence="1">M-15738</strain>
        <tissue evidence="1">Blood</tissue>
    </source>
</reference>
<evidence type="ECO:0000313" key="2">
    <source>
        <dbReference type="Proteomes" id="UP000823561"/>
    </source>
</evidence>
<dbReference type="Proteomes" id="UP000823561">
    <property type="component" value="Chromosome 14"/>
</dbReference>
<sequence>MCLHVLLGKRGCGGGIANSERLEEPTRSFSDKVHFNSVSRFCLTGELVSTECSRLFLSVESVRFGSFASFFKLNLRSRSTAGPLGRSCPPLGSPVCCDEDWGEAVRGLG</sequence>
<comment type="caution">
    <text evidence="1">The sequence shown here is derived from an EMBL/GenBank/DDBJ whole genome shotgun (WGS) entry which is preliminary data.</text>
</comment>
<name>A0AAV6G5T7_9TELE</name>
<organism evidence="1 2">
    <name type="scientific">Alosa alosa</name>
    <name type="common">allis shad</name>
    <dbReference type="NCBI Taxonomy" id="278164"/>
    <lineage>
        <taxon>Eukaryota</taxon>
        <taxon>Metazoa</taxon>
        <taxon>Chordata</taxon>
        <taxon>Craniata</taxon>
        <taxon>Vertebrata</taxon>
        <taxon>Euteleostomi</taxon>
        <taxon>Actinopterygii</taxon>
        <taxon>Neopterygii</taxon>
        <taxon>Teleostei</taxon>
        <taxon>Clupei</taxon>
        <taxon>Clupeiformes</taxon>
        <taxon>Clupeoidei</taxon>
        <taxon>Clupeidae</taxon>
        <taxon>Alosa</taxon>
    </lineage>
</organism>